<dbReference type="Gene3D" id="3.30.565.10">
    <property type="entry name" value="Histidine kinase-like ATPase, C-terminal domain"/>
    <property type="match status" value="1"/>
</dbReference>
<dbReference type="Pfam" id="PF00072">
    <property type="entry name" value="Response_reg"/>
    <property type="match status" value="1"/>
</dbReference>
<dbReference type="Pfam" id="PF00512">
    <property type="entry name" value="HisKA"/>
    <property type="match status" value="1"/>
</dbReference>
<dbReference type="InterPro" id="IPR005467">
    <property type="entry name" value="His_kinase_dom"/>
</dbReference>
<dbReference type="EMBL" id="CP139781">
    <property type="protein sequence ID" value="WRQ90129.1"/>
    <property type="molecule type" value="Genomic_DNA"/>
</dbReference>
<sequence>MSGSGSVSDSTEEGHQIREPGSTPVCESVWELSAAGLCLVDEDGTVLRVNRAFADSLGYEVAAMAGMPIGRIHPPDTALAMKAMHEALVRNEPATAWLGREMRFKHQRGRPVMGYVRNARLVTPTGRVQRLITFVDMIDMVRSDPRMRQQLRVENFSALASAISNDLNNLLSIIMGYTALLQEGQADARRLRVVSEGVESAVQRASTLVRQTLYLARRPEAVLRPVPLNPFVERRLEQARSSIGDRVVNLRLSGDRSLLTVPLDEAQIGDAFDELIQRVHAVDPDGLRPLQIETRAETGEELRRRFGHATDAAYAVVELSHPGRPRTSSRGPFLAADLTDVRAGHDLGITMVERIIDSHRGFMAQQVLSGGGLAYTLVFPLVERDSGLAEVLDAEASSPAAGSPNMVEPAPVVPAGDQRRILVVDDESGLLTTIVETLRREGYFAIGAADGLEALKLFRQYQGQFDLVICDLVLPKMNGWEVFTGMREIRADVAVVIMSGHLEPKLKDAVQRSGASAFLQKPFSMGAFLRFVRKLVEPVV</sequence>
<dbReference type="Proteomes" id="UP000738431">
    <property type="component" value="Chromosome"/>
</dbReference>
<dbReference type="SMART" id="SM00091">
    <property type="entry name" value="PAS"/>
    <property type="match status" value="1"/>
</dbReference>
<dbReference type="PANTHER" id="PTHR44591">
    <property type="entry name" value="STRESS RESPONSE REGULATOR PROTEIN 1"/>
    <property type="match status" value="1"/>
</dbReference>
<evidence type="ECO:0000259" key="8">
    <source>
        <dbReference type="PROSITE" id="PS50110"/>
    </source>
</evidence>
<dbReference type="SUPFAM" id="SSF52172">
    <property type="entry name" value="CheY-like"/>
    <property type="match status" value="1"/>
</dbReference>
<dbReference type="PROSITE" id="PS50110">
    <property type="entry name" value="RESPONSE_REGULATORY"/>
    <property type="match status" value="1"/>
</dbReference>
<feature type="domain" description="PAS" evidence="9">
    <location>
        <begin position="39"/>
        <end position="91"/>
    </location>
</feature>
<dbReference type="InterPro" id="IPR001789">
    <property type="entry name" value="Sig_transdc_resp-reg_receiver"/>
</dbReference>
<dbReference type="PROSITE" id="PS50109">
    <property type="entry name" value="HIS_KIN"/>
    <property type="match status" value="1"/>
</dbReference>
<dbReference type="InterPro" id="IPR013767">
    <property type="entry name" value="PAS_fold"/>
</dbReference>
<dbReference type="PANTHER" id="PTHR44591:SF14">
    <property type="entry name" value="PROTEIN PILG"/>
    <property type="match status" value="1"/>
</dbReference>
<dbReference type="EC" id="2.7.13.3" evidence="2"/>
<evidence type="ECO:0000313" key="10">
    <source>
        <dbReference type="EMBL" id="WRQ90129.1"/>
    </source>
</evidence>
<keyword evidence="4" id="KW-0902">Two-component regulatory system</keyword>
<dbReference type="InterPro" id="IPR011006">
    <property type="entry name" value="CheY-like_superfamily"/>
</dbReference>
<feature type="domain" description="Histidine kinase" evidence="7">
    <location>
        <begin position="162"/>
        <end position="383"/>
    </location>
</feature>
<evidence type="ECO:0000256" key="6">
    <source>
        <dbReference type="SAM" id="MobiDB-lite"/>
    </source>
</evidence>
<name>A0ABZ1CHR6_9BACT</name>
<dbReference type="InterPro" id="IPR035965">
    <property type="entry name" value="PAS-like_dom_sf"/>
</dbReference>
<reference evidence="10 11" key="1">
    <citation type="submission" date="2023-12" db="EMBL/GenBank/DDBJ databases">
        <title>Description of an unclassified Opitutus bacterium of Verrucomicrobiota.</title>
        <authorList>
            <person name="Zhang D.-F."/>
        </authorList>
    </citation>
    <scope>NUCLEOTIDE SEQUENCE [LARGE SCALE GENOMIC DNA]</scope>
    <source>
        <strain evidence="10 11">WL0086</strain>
    </source>
</reference>
<evidence type="ECO:0000256" key="3">
    <source>
        <dbReference type="ARBA" id="ARBA00022553"/>
    </source>
</evidence>
<feature type="region of interest" description="Disordered" evidence="6">
    <location>
        <begin position="1"/>
        <end position="22"/>
    </location>
</feature>
<dbReference type="SMART" id="SM00448">
    <property type="entry name" value="REC"/>
    <property type="match status" value="1"/>
</dbReference>
<dbReference type="NCBIfam" id="TIGR00229">
    <property type="entry name" value="sensory_box"/>
    <property type="match status" value="1"/>
</dbReference>
<dbReference type="SUPFAM" id="SSF55785">
    <property type="entry name" value="PYP-like sensor domain (PAS domain)"/>
    <property type="match status" value="1"/>
</dbReference>
<evidence type="ECO:0000313" key="11">
    <source>
        <dbReference type="Proteomes" id="UP000738431"/>
    </source>
</evidence>
<evidence type="ECO:0000256" key="5">
    <source>
        <dbReference type="PROSITE-ProRule" id="PRU00169"/>
    </source>
</evidence>
<evidence type="ECO:0000259" key="9">
    <source>
        <dbReference type="PROSITE" id="PS50112"/>
    </source>
</evidence>
<dbReference type="CDD" id="cd00130">
    <property type="entry name" value="PAS"/>
    <property type="match status" value="1"/>
</dbReference>
<feature type="modified residue" description="4-aspartylphosphate" evidence="5">
    <location>
        <position position="471"/>
    </location>
</feature>
<keyword evidence="3 5" id="KW-0597">Phosphoprotein</keyword>
<evidence type="ECO:0000256" key="2">
    <source>
        <dbReference type="ARBA" id="ARBA00012438"/>
    </source>
</evidence>
<gene>
    <name evidence="10" type="ORF">K1X11_020100</name>
</gene>
<evidence type="ECO:0000256" key="1">
    <source>
        <dbReference type="ARBA" id="ARBA00000085"/>
    </source>
</evidence>
<dbReference type="InterPro" id="IPR003661">
    <property type="entry name" value="HisK_dim/P_dom"/>
</dbReference>
<evidence type="ECO:0000256" key="4">
    <source>
        <dbReference type="ARBA" id="ARBA00023012"/>
    </source>
</evidence>
<dbReference type="SMART" id="SM00388">
    <property type="entry name" value="HisKA"/>
    <property type="match status" value="1"/>
</dbReference>
<dbReference type="Gene3D" id="3.30.450.20">
    <property type="entry name" value="PAS domain"/>
    <property type="match status" value="1"/>
</dbReference>
<dbReference type="InterPro" id="IPR036097">
    <property type="entry name" value="HisK_dim/P_sf"/>
</dbReference>
<dbReference type="InterPro" id="IPR036890">
    <property type="entry name" value="HATPase_C_sf"/>
</dbReference>
<evidence type="ECO:0000259" key="7">
    <source>
        <dbReference type="PROSITE" id="PS50109"/>
    </source>
</evidence>
<comment type="catalytic activity">
    <reaction evidence="1">
        <text>ATP + protein L-histidine = ADP + protein N-phospho-L-histidine.</text>
        <dbReference type="EC" id="2.7.13.3"/>
    </reaction>
</comment>
<dbReference type="CDD" id="cd00082">
    <property type="entry name" value="HisKA"/>
    <property type="match status" value="1"/>
</dbReference>
<proteinExistence type="predicted"/>
<dbReference type="Gene3D" id="3.40.50.2300">
    <property type="match status" value="1"/>
</dbReference>
<dbReference type="PROSITE" id="PS50112">
    <property type="entry name" value="PAS"/>
    <property type="match status" value="1"/>
</dbReference>
<dbReference type="InterPro" id="IPR050595">
    <property type="entry name" value="Bact_response_regulator"/>
</dbReference>
<dbReference type="SUPFAM" id="SSF47384">
    <property type="entry name" value="Homodimeric domain of signal transducing histidine kinase"/>
    <property type="match status" value="1"/>
</dbReference>
<protein>
    <recommendedName>
        <fullName evidence="2">histidine kinase</fullName>
        <ecNumber evidence="2">2.7.13.3</ecNumber>
    </recommendedName>
</protein>
<keyword evidence="11" id="KW-1185">Reference proteome</keyword>
<accession>A0ABZ1CHR6</accession>
<dbReference type="InterPro" id="IPR000014">
    <property type="entry name" value="PAS"/>
</dbReference>
<feature type="domain" description="Response regulatory" evidence="8">
    <location>
        <begin position="420"/>
        <end position="536"/>
    </location>
</feature>
<dbReference type="CDD" id="cd00156">
    <property type="entry name" value="REC"/>
    <property type="match status" value="1"/>
</dbReference>
<dbReference type="Pfam" id="PF00989">
    <property type="entry name" value="PAS"/>
    <property type="match status" value="1"/>
</dbReference>
<dbReference type="RefSeq" id="WP_225919287.1">
    <property type="nucleotide sequence ID" value="NZ_CP139781.1"/>
</dbReference>
<organism evidence="10 11">
    <name type="scientific">Actomonas aquatica</name>
    <dbReference type="NCBI Taxonomy" id="2866162"/>
    <lineage>
        <taxon>Bacteria</taxon>
        <taxon>Pseudomonadati</taxon>
        <taxon>Verrucomicrobiota</taxon>
        <taxon>Opitutia</taxon>
        <taxon>Opitutales</taxon>
        <taxon>Opitutaceae</taxon>
        <taxon>Actomonas</taxon>
    </lineage>
</organism>